<dbReference type="HOGENOM" id="CLU_244509_0_0_1"/>
<feature type="region of interest" description="Disordered" evidence="8">
    <location>
        <begin position="398"/>
        <end position="424"/>
    </location>
</feature>
<name>I2FXD2_USTHO</name>
<dbReference type="PANTHER" id="PTHR40626:SF11">
    <property type="entry name" value="ZINC FINGER PROTEIN YPR022C"/>
    <property type="match status" value="1"/>
</dbReference>
<dbReference type="PROSITE" id="PS00028">
    <property type="entry name" value="ZINC_FINGER_C2H2_1"/>
    <property type="match status" value="2"/>
</dbReference>
<reference evidence="10 11" key="1">
    <citation type="journal article" date="2012" name="Plant Cell">
        <title>Genome comparison of barley and maize smut fungi reveals targeted loss of RNA silencing components and species-specific presence of transposable elements.</title>
        <authorList>
            <person name="Laurie J.D."/>
            <person name="Ali S."/>
            <person name="Linning R."/>
            <person name="Mannhaupt G."/>
            <person name="Wong P."/>
            <person name="Gueldener U."/>
            <person name="Muensterkoetter M."/>
            <person name="Moore R."/>
            <person name="Kahmann R."/>
            <person name="Bakkeren G."/>
            <person name="Schirawski J."/>
        </authorList>
    </citation>
    <scope>NUCLEOTIDE SEQUENCE [LARGE SCALE GENOMIC DNA]</scope>
    <source>
        <strain evidence="11">Uh4875-4</strain>
    </source>
</reference>
<feature type="region of interest" description="Disordered" evidence="8">
    <location>
        <begin position="216"/>
        <end position="235"/>
    </location>
</feature>
<dbReference type="InterPro" id="IPR051059">
    <property type="entry name" value="VerF-like"/>
</dbReference>
<feature type="compositionally biased region" description="Low complexity" evidence="8">
    <location>
        <begin position="486"/>
        <end position="499"/>
    </location>
</feature>
<feature type="region of interest" description="Disordered" evidence="8">
    <location>
        <begin position="1053"/>
        <end position="1107"/>
    </location>
</feature>
<feature type="compositionally biased region" description="Polar residues" evidence="8">
    <location>
        <begin position="158"/>
        <end position="173"/>
    </location>
</feature>
<feature type="domain" description="C2H2-type" evidence="9">
    <location>
        <begin position="13"/>
        <end position="42"/>
    </location>
</feature>
<dbReference type="GO" id="GO:0000978">
    <property type="term" value="F:RNA polymerase II cis-regulatory region sequence-specific DNA binding"/>
    <property type="evidence" value="ECO:0007669"/>
    <property type="project" value="InterPro"/>
</dbReference>
<evidence type="ECO:0000256" key="7">
    <source>
        <dbReference type="PROSITE-ProRule" id="PRU00042"/>
    </source>
</evidence>
<protein>
    <recommendedName>
        <fullName evidence="9">C2H2-type domain-containing protein</fullName>
    </recommendedName>
</protein>
<dbReference type="SMART" id="SM00355">
    <property type="entry name" value="ZnF_C2H2"/>
    <property type="match status" value="2"/>
</dbReference>
<evidence type="ECO:0000259" key="9">
    <source>
        <dbReference type="PROSITE" id="PS50157"/>
    </source>
</evidence>
<evidence type="ECO:0000256" key="5">
    <source>
        <dbReference type="ARBA" id="ARBA00022833"/>
    </source>
</evidence>
<feature type="region of interest" description="Disordered" evidence="8">
    <location>
        <begin position="1352"/>
        <end position="1377"/>
    </location>
</feature>
<dbReference type="InterPro" id="IPR013087">
    <property type="entry name" value="Znf_C2H2_type"/>
</dbReference>
<feature type="region of interest" description="Disordered" evidence="8">
    <location>
        <begin position="1467"/>
        <end position="1503"/>
    </location>
</feature>
<feature type="region of interest" description="Disordered" evidence="8">
    <location>
        <begin position="486"/>
        <end position="529"/>
    </location>
</feature>
<dbReference type="PROSITE" id="PS50157">
    <property type="entry name" value="ZINC_FINGER_C2H2_2"/>
    <property type="match status" value="2"/>
</dbReference>
<dbReference type="GO" id="GO:0005634">
    <property type="term" value="C:nucleus"/>
    <property type="evidence" value="ECO:0007669"/>
    <property type="project" value="UniProtKB-SubCell"/>
</dbReference>
<keyword evidence="6" id="KW-0539">Nucleus</keyword>
<feature type="region of interest" description="Disordered" evidence="8">
    <location>
        <begin position="699"/>
        <end position="735"/>
    </location>
</feature>
<feature type="compositionally biased region" description="Basic and acidic residues" evidence="8">
    <location>
        <begin position="670"/>
        <end position="679"/>
    </location>
</feature>
<organism evidence="10 11">
    <name type="scientific">Ustilago hordei</name>
    <name type="common">Barley covered smut fungus</name>
    <dbReference type="NCBI Taxonomy" id="120017"/>
    <lineage>
        <taxon>Eukaryota</taxon>
        <taxon>Fungi</taxon>
        <taxon>Dikarya</taxon>
        <taxon>Basidiomycota</taxon>
        <taxon>Ustilaginomycotina</taxon>
        <taxon>Ustilaginomycetes</taxon>
        <taxon>Ustilaginales</taxon>
        <taxon>Ustilaginaceae</taxon>
        <taxon>Ustilago</taxon>
    </lineage>
</organism>
<feature type="compositionally biased region" description="Polar residues" evidence="8">
    <location>
        <begin position="1589"/>
        <end position="1604"/>
    </location>
</feature>
<feature type="compositionally biased region" description="Polar residues" evidence="8">
    <location>
        <begin position="1477"/>
        <end position="1492"/>
    </location>
</feature>
<dbReference type="Proteomes" id="UP000006174">
    <property type="component" value="Unassembled WGS sequence"/>
</dbReference>
<dbReference type="GO" id="GO:0000785">
    <property type="term" value="C:chromatin"/>
    <property type="evidence" value="ECO:0007669"/>
    <property type="project" value="TreeGrafter"/>
</dbReference>
<evidence type="ECO:0000313" key="10">
    <source>
        <dbReference type="EMBL" id="CCF51575.1"/>
    </source>
</evidence>
<feature type="domain" description="C2H2-type" evidence="9">
    <location>
        <begin position="43"/>
        <end position="76"/>
    </location>
</feature>
<dbReference type="Pfam" id="PF00096">
    <property type="entry name" value="zf-C2H2"/>
    <property type="match status" value="1"/>
</dbReference>
<dbReference type="PANTHER" id="PTHR40626">
    <property type="entry name" value="MIP31509P"/>
    <property type="match status" value="1"/>
</dbReference>
<comment type="subcellular location">
    <subcellularLocation>
        <location evidence="1">Nucleus</location>
    </subcellularLocation>
</comment>
<feature type="region of interest" description="Disordered" evidence="8">
    <location>
        <begin position="94"/>
        <end position="128"/>
    </location>
</feature>
<keyword evidence="2" id="KW-0479">Metal-binding</keyword>
<keyword evidence="5" id="KW-0862">Zinc</keyword>
<dbReference type="GO" id="GO:0000981">
    <property type="term" value="F:DNA-binding transcription factor activity, RNA polymerase II-specific"/>
    <property type="evidence" value="ECO:0007669"/>
    <property type="project" value="InterPro"/>
</dbReference>
<keyword evidence="3" id="KW-0677">Repeat</keyword>
<feature type="compositionally biased region" description="Polar residues" evidence="8">
    <location>
        <begin position="514"/>
        <end position="529"/>
    </location>
</feature>
<evidence type="ECO:0000256" key="8">
    <source>
        <dbReference type="SAM" id="MobiDB-lite"/>
    </source>
</evidence>
<evidence type="ECO:0000256" key="2">
    <source>
        <dbReference type="ARBA" id="ARBA00022723"/>
    </source>
</evidence>
<gene>
    <name evidence="10" type="ORF">UHOR_08284</name>
</gene>
<feature type="region of interest" description="Disordered" evidence="8">
    <location>
        <begin position="618"/>
        <end position="679"/>
    </location>
</feature>
<dbReference type="InterPro" id="IPR036236">
    <property type="entry name" value="Znf_C2H2_sf"/>
</dbReference>
<feature type="region of interest" description="Disordered" evidence="8">
    <location>
        <begin position="1584"/>
        <end position="1604"/>
    </location>
</feature>
<evidence type="ECO:0000256" key="4">
    <source>
        <dbReference type="ARBA" id="ARBA00022771"/>
    </source>
</evidence>
<evidence type="ECO:0000313" key="11">
    <source>
        <dbReference type="Proteomes" id="UP000006174"/>
    </source>
</evidence>
<dbReference type="SUPFAM" id="SSF57667">
    <property type="entry name" value="beta-beta-alpha zinc fingers"/>
    <property type="match status" value="1"/>
</dbReference>
<dbReference type="OrthoDB" id="6365676at2759"/>
<evidence type="ECO:0000256" key="3">
    <source>
        <dbReference type="ARBA" id="ARBA00022737"/>
    </source>
</evidence>
<comment type="caution">
    <text evidence="10">The sequence shown here is derived from an EMBL/GenBank/DDBJ whole genome shotgun (WGS) entry which is preliminary data.</text>
</comment>
<dbReference type="GO" id="GO:0008270">
    <property type="term" value="F:zinc ion binding"/>
    <property type="evidence" value="ECO:0007669"/>
    <property type="project" value="UniProtKB-KW"/>
</dbReference>
<feature type="compositionally biased region" description="Polar residues" evidence="8">
    <location>
        <begin position="1080"/>
        <end position="1095"/>
    </location>
</feature>
<evidence type="ECO:0000256" key="6">
    <source>
        <dbReference type="ARBA" id="ARBA00023242"/>
    </source>
</evidence>
<accession>I2FXD2</accession>
<feature type="region of interest" description="Disordered" evidence="8">
    <location>
        <begin position="151"/>
        <end position="176"/>
    </location>
</feature>
<feature type="compositionally biased region" description="Basic and acidic residues" evidence="8">
    <location>
        <begin position="1467"/>
        <end position="1476"/>
    </location>
</feature>
<dbReference type="OMA" id="DSMARHL"/>
<dbReference type="eggNOG" id="KOG1721">
    <property type="taxonomic scope" value="Eukaryota"/>
</dbReference>
<dbReference type="STRING" id="1128400.I2FXD2"/>
<sequence>MPAFRGHDSARKFHCDVPGCSASFVKRAHLRRHEMTHTRRRDFHCPGCNRAFSRNDSMARHLRRKHPHLYHSHETASAGTTGVERVFTGCTNSTTGASTTGDTFPSPTEYSTLSLRSPFDHSNSSNTQHYRAGDAATLHHSLGRLAASPDASYRGATHHSQVSVDWRGPSTSRLPEPQAQHSAAYLPQNDGLPAYQGRFDYAVKVESDDQDRIGSQAFFSNPAPAFDDTDRSFPPRRHFNEHETSYRTDWMQQYAQPHHQGGFGARINLPAVSTSPYQWERQADGMSYPHPSASGGWMASQPSPMGPTVQFAEHGQREPARWMQPGAGYPQAALPSGASPSIPSMQSGIDENTGADLLQSEFFVGAMRPKCEDAGWTNLDPCVLTAQPSERVRVESAPESSSQQFLKSFAPPAPGLSPSGGSTEAADSYFAVDFRALCDQVAPSEPPDAGQMEQILADLGIDFAANQSATVDASQTFSSHEAFAKPLPSSAGAAPSVPSQGAMPAPWTSDRLAPSSTSMHIHPMSQAQSSQNSFYLPSLTASQTEYLGPSATSHRRTMDRVFSSASMSFESGSQTRDHHHETQSLQGDVGGNHGKSISFSIADAGSQEVTTGDADAETNANFYKPHDSSPPHRAARDEEGGWKVARIAESPHQSAQASALPRPASAQGTKQKDASKKDGCEEAMLVDSAASIVMGPPQAAIDQSGASNEKAEMDIDVPPLPEDSRQRNSSASIASSAVSGDQLQLVVERFRAFAQLCQDHMHPSAAMLESLAPLIPKVIHSDVPVFHPRMIGSQKAHSPEEVYALFSLASLRSNEPHLREEGDRLICFLYGLVMLSYKHTLHSGGALHSFLNCLLLVGVHGMRQSNPDLWLRFEENRESILLDVLKAETRNAELDQSLDRIDTAGLQELPEEELFELWSRWYDHESRKRSRIYGAIVDSQSSSYFSPLKVRLSSRSDGPRCQFLFAHVYEPCPDAVFLAWPPKVWATRLAGSASLPSSKGADMAFRDGQPISIATCLTEQLLKPHVAHLYEPKTYPRFRSSFDFGSQNRAATTFKPFRPLSDQQNQDRIARPTPFVEGADSSTASEFSSRPQSQAEDSESNAAEPETRTVSQLHMLALLESVHGAWMTDSGWYQTPAWGAAALPEQLAIDDNEFDVETASLADLPGWRIGRTLHATQVAHALMNWSEMFSGGNDVCRRSGAAASKLGLKITDDAYQATIRWQATFLSLCVPLHSLCFYLDARKRAVATDKDRRQRISFLLRKWVDSPYCRRALVHAGTILTLLCAAKKGSATERLGPASAHAVFMSLLILVGTSKLLNEEGVPPRQVAENSASRCEELVPIRQVWTSLLGVGQGSGSEPNGGKDTTLNDRVKDGVKQDDGLDTEEDWMRVRFWHRKFQYLGLAGIYREREASCEVYSDWRGSISAGNGGAEGLPSIGGLRAAHLRPRWSSLIGEVRWPGPRRETIHAQRNSVEDSRQSSQGQLAGLQPNGTRNLPRLQLRPATNSTNALQETRRWILQGATHNATFCGTLLWRAEAVNSYDKAASKVLSREQLRSLVIWVRGDNPAWCYSQEYTSLLLGALQEPHADHSSTSANGESQAAQKSS</sequence>
<keyword evidence="4 7" id="KW-0863">Zinc-finger</keyword>
<proteinExistence type="predicted"/>
<evidence type="ECO:0000256" key="1">
    <source>
        <dbReference type="ARBA" id="ARBA00004123"/>
    </source>
</evidence>
<keyword evidence="11" id="KW-1185">Reference proteome</keyword>
<feature type="compositionally biased region" description="Basic and acidic residues" evidence="8">
    <location>
        <begin position="624"/>
        <end position="641"/>
    </location>
</feature>
<dbReference type="EMBL" id="CAGI01000166">
    <property type="protein sequence ID" value="CCF51575.1"/>
    <property type="molecule type" value="Genomic_DNA"/>
</dbReference>
<feature type="region of interest" description="Disordered" evidence="8">
    <location>
        <begin position="566"/>
        <end position="598"/>
    </location>
</feature>
<feature type="compositionally biased region" description="Basic and acidic residues" evidence="8">
    <location>
        <begin position="1366"/>
        <end position="1377"/>
    </location>
</feature>
<dbReference type="Gene3D" id="3.30.160.60">
    <property type="entry name" value="Classic Zinc Finger"/>
    <property type="match status" value="2"/>
</dbReference>